<dbReference type="Gene3D" id="3.10.20.90">
    <property type="entry name" value="Phosphatidylinositol 3-kinase Catalytic Subunit, Chain A, domain 1"/>
    <property type="match status" value="1"/>
</dbReference>
<dbReference type="GO" id="GO:0006915">
    <property type="term" value="P:apoptotic process"/>
    <property type="evidence" value="ECO:0007669"/>
    <property type="project" value="UniProtKB-KW"/>
</dbReference>
<protein>
    <recommendedName>
        <fullName evidence="3">DED domain-containing protein</fullName>
    </recommendedName>
</protein>
<organism evidence="4 5">
    <name type="scientific">Pocillopora meandrina</name>
    <dbReference type="NCBI Taxonomy" id="46732"/>
    <lineage>
        <taxon>Eukaryota</taxon>
        <taxon>Metazoa</taxon>
        <taxon>Cnidaria</taxon>
        <taxon>Anthozoa</taxon>
        <taxon>Hexacorallia</taxon>
        <taxon>Scleractinia</taxon>
        <taxon>Astrocoeniina</taxon>
        <taxon>Pocilloporidae</taxon>
        <taxon>Pocillopora</taxon>
    </lineage>
</organism>
<proteinExistence type="predicted"/>
<dbReference type="SMART" id="SM00031">
    <property type="entry name" value="DED"/>
    <property type="match status" value="1"/>
</dbReference>
<reference evidence="4 5" key="1">
    <citation type="submission" date="2022-05" db="EMBL/GenBank/DDBJ databases">
        <authorList>
            <consortium name="Genoscope - CEA"/>
            <person name="William W."/>
        </authorList>
    </citation>
    <scope>NUCLEOTIDE SEQUENCE [LARGE SCALE GENOMIC DNA]</scope>
</reference>
<dbReference type="InterPro" id="IPR029071">
    <property type="entry name" value="Ubiquitin-like_domsf"/>
</dbReference>
<dbReference type="CDD" id="cd17039">
    <property type="entry name" value="Ubl_ubiquitin_like"/>
    <property type="match status" value="1"/>
</dbReference>
<dbReference type="PROSITE" id="PS50168">
    <property type="entry name" value="DED"/>
    <property type="match status" value="1"/>
</dbReference>
<feature type="region of interest" description="Disordered" evidence="2">
    <location>
        <begin position="107"/>
        <end position="164"/>
    </location>
</feature>
<feature type="region of interest" description="Disordered" evidence="2">
    <location>
        <begin position="761"/>
        <end position="781"/>
    </location>
</feature>
<comment type="caution">
    <text evidence="4">The sequence shown here is derived from an EMBL/GenBank/DDBJ whole genome shotgun (WGS) entry which is preliminary data.</text>
</comment>
<feature type="compositionally biased region" description="Polar residues" evidence="2">
    <location>
        <begin position="771"/>
        <end position="781"/>
    </location>
</feature>
<dbReference type="SUPFAM" id="SSF54236">
    <property type="entry name" value="Ubiquitin-like"/>
    <property type="match status" value="3"/>
</dbReference>
<keyword evidence="5" id="KW-1185">Reference proteome</keyword>
<dbReference type="PANTHER" id="PTHR48169">
    <property type="entry name" value="DED DOMAIN-CONTAINING PROTEIN"/>
    <property type="match status" value="1"/>
</dbReference>
<dbReference type="InterPro" id="IPR001875">
    <property type="entry name" value="DED_dom"/>
</dbReference>
<dbReference type="InterPro" id="IPR011029">
    <property type="entry name" value="DEATH-like_dom_sf"/>
</dbReference>
<evidence type="ECO:0000313" key="4">
    <source>
        <dbReference type="EMBL" id="CAH3041651.1"/>
    </source>
</evidence>
<evidence type="ECO:0000259" key="3">
    <source>
        <dbReference type="PROSITE" id="PS50168"/>
    </source>
</evidence>
<name>A0AAU9W1V3_9CNID</name>
<gene>
    <name evidence="4" type="ORF">PMEA_00029302</name>
</gene>
<dbReference type="CDD" id="cd08336">
    <property type="entry name" value="DED_FADD"/>
    <property type="match status" value="1"/>
</dbReference>
<dbReference type="EMBL" id="CALNXJ010000006">
    <property type="protein sequence ID" value="CAH3041651.1"/>
    <property type="molecule type" value="Genomic_DNA"/>
</dbReference>
<dbReference type="AlphaFoldDB" id="A0AAU9W1V3"/>
<evidence type="ECO:0000256" key="2">
    <source>
        <dbReference type="SAM" id="MobiDB-lite"/>
    </source>
</evidence>
<feature type="domain" description="DED" evidence="3">
    <location>
        <begin position="12"/>
        <end position="90"/>
    </location>
</feature>
<dbReference type="PANTHER" id="PTHR48169:SF7">
    <property type="entry name" value="CASPASE 10"/>
    <property type="match status" value="1"/>
</dbReference>
<sequence>MASAREEYRISSYRELLIELSNALSTKDLEELIFAAEDFLPSGIIENTRSGLELFTALQRDDKIGPTNVTLLQNMFETIGRVDLSRRIQEFSITTDRIEPEGKLFYLSDEGRNDNDRTTKERDPCNAVNPAGNKDGPGDMVTDGAGDGEDTGTSKSGPVNTTDTTEVVRHSGLMVSALDSGSSGPVLSPGQGHCVAQIYFCSLFNLGSSLRSMGTHPAPLPAPAGQQTGLTQVASSSRLQLDPAIEPEPARYVNFLFYEGYSVKILGGKHFKTRDGEFVEVKSGTQYKILVKNSRTYGCHLDISIDGYDIGGWALHGGEEMSIERSAYEAKRFTFYRVKSAPKEAGIESGRPENGLVKCVFTPEAFLNIPVITSDSSQPLNVSIPPSATVGELKHEVQSQMEVRNDPDQVLALDDEVLPNDSLVNRVRRKPGNLRLIDAEMTISVTVEASSKVSYPKTFPIKVHPGRSKVHDLMEQIERRLNVPVSDQKLYFGKTLLSGAPRKCLPDKLVCSPQPAVAVILPEYIHITVEEQNGDSHALKIDKEKNLEAVMEEIPSCCNLQENTQVIFYFNEKKIFPFKNKRNLDNLGICSGSRLELKMKILFIDVEACFSGGSPPVRVRCSPQDTFHDLMEKIGVKNEKKKWKFTFAMDTRIFDPDEDKSPLQDYGVTHGCTLHVTKHLAADGSIIPHETSKCNGQEFERGGLSDVHGKRKGKKSFFRNVKEKLFGKPPQECTSGLTHGGDSPPLLRRSLDKSNFNVACSREPDPGWRSGGTTLQGHSTQEVQDIRRRLCKFTPNFPYAQNR</sequence>
<dbReference type="Pfam" id="PF01335">
    <property type="entry name" value="DED"/>
    <property type="match status" value="1"/>
</dbReference>
<dbReference type="Gene3D" id="1.10.533.10">
    <property type="entry name" value="Death Domain, Fas"/>
    <property type="match status" value="1"/>
</dbReference>
<dbReference type="GO" id="GO:0042981">
    <property type="term" value="P:regulation of apoptotic process"/>
    <property type="evidence" value="ECO:0007669"/>
    <property type="project" value="InterPro"/>
</dbReference>
<accession>A0AAU9W1V3</accession>
<evidence type="ECO:0000313" key="5">
    <source>
        <dbReference type="Proteomes" id="UP001159428"/>
    </source>
</evidence>
<feature type="compositionally biased region" description="Basic and acidic residues" evidence="2">
    <location>
        <begin position="109"/>
        <end position="124"/>
    </location>
</feature>
<evidence type="ECO:0000256" key="1">
    <source>
        <dbReference type="ARBA" id="ARBA00022703"/>
    </source>
</evidence>
<keyword evidence="1" id="KW-0053">Apoptosis</keyword>
<dbReference type="Proteomes" id="UP001159428">
    <property type="component" value="Unassembled WGS sequence"/>
</dbReference>
<feature type="compositionally biased region" description="Polar residues" evidence="2">
    <location>
        <begin position="154"/>
        <end position="164"/>
    </location>
</feature>
<dbReference type="SUPFAM" id="SSF47986">
    <property type="entry name" value="DEATH domain"/>
    <property type="match status" value="1"/>
</dbReference>